<feature type="region of interest" description="Disordered" evidence="1">
    <location>
        <begin position="51"/>
        <end position="78"/>
    </location>
</feature>
<protein>
    <submittedName>
        <fullName evidence="2">Uncharacterized protein</fullName>
    </submittedName>
</protein>
<gene>
    <name evidence="2" type="ORF">EVAR_67236_1</name>
</gene>
<reference evidence="2 3" key="1">
    <citation type="journal article" date="2019" name="Commun. Biol.">
        <title>The bagworm genome reveals a unique fibroin gene that provides high tensile strength.</title>
        <authorList>
            <person name="Kono N."/>
            <person name="Nakamura H."/>
            <person name="Ohtoshi R."/>
            <person name="Tomita M."/>
            <person name="Numata K."/>
            <person name="Arakawa K."/>
        </authorList>
    </citation>
    <scope>NUCLEOTIDE SEQUENCE [LARGE SCALE GENOMIC DNA]</scope>
</reference>
<comment type="caution">
    <text evidence="2">The sequence shown here is derived from an EMBL/GenBank/DDBJ whole genome shotgun (WGS) entry which is preliminary data.</text>
</comment>
<accession>A0A4C1YUA2</accession>
<organism evidence="2 3">
    <name type="scientific">Eumeta variegata</name>
    <name type="common">Bagworm moth</name>
    <name type="synonym">Eumeta japonica</name>
    <dbReference type="NCBI Taxonomy" id="151549"/>
    <lineage>
        <taxon>Eukaryota</taxon>
        <taxon>Metazoa</taxon>
        <taxon>Ecdysozoa</taxon>
        <taxon>Arthropoda</taxon>
        <taxon>Hexapoda</taxon>
        <taxon>Insecta</taxon>
        <taxon>Pterygota</taxon>
        <taxon>Neoptera</taxon>
        <taxon>Endopterygota</taxon>
        <taxon>Lepidoptera</taxon>
        <taxon>Glossata</taxon>
        <taxon>Ditrysia</taxon>
        <taxon>Tineoidea</taxon>
        <taxon>Psychidae</taxon>
        <taxon>Oiketicinae</taxon>
        <taxon>Eumeta</taxon>
    </lineage>
</organism>
<evidence type="ECO:0000313" key="3">
    <source>
        <dbReference type="Proteomes" id="UP000299102"/>
    </source>
</evidence>
<dbReference type="AlphaFoldDB" id="A0A4C1YUA2"/>
<evidence type="ECO:0000256" key="1">
    <source>
        <dbReference type="SAM" id="MobiDB-lite"/>
    </source>
</evidence>
<dbReference type="EMBL" id="BGZK01001371">
    <property type="protein sequence ID" value="GBP78482.1"/>
    <property type="molecule type" value="Genomic_DNA"/>
</dbReference>
<proteinExistence type="predicted"/>
<sequence length="78" mass="8316">MQNNCKISAIEVRLEPPPLMYTAGLLVCATDTWSMYHGLCATSPLRPPTDDGVTPAYAPAPAGPGTPERRSTRCVCPV</sequence>
<feature type="compositionally biased region" description="Low complexity" evidence="1">
    <location>
        <begin position="54"/>
        <end position="66"/>
    </location>
</feature>
<dbReference type="Proteomes" id="UP000299102">
    <property type="component" value="Unassembled WGS sequence"/>
</dbReference>
<name>A0A4C1YUA2_EUMVA</name>
<evidence type="ECO:0000313" key="2">
    <source>
        <dbReference type="EMBL" id="GBP78482.1"/>
    </source>
</evidence>
<keyword evidence="3" id="KW-1185">Reference proteome</keyword>